<gene>
    <name evidence="3" type="ORF">GCM10010989_06620</name>
</gene>
<dbReference type="InterPro" id="IPR011059">
    <property type="entry name" value="Metal-dep_hydrolase_composite"/>
</dbReference>
<dbReference type="RefSeq" id="WP_066764425.1">
    <property type="nucleotide sequence ID" value="NZ_BMIO01000002.1"/>
</dbReference>
<evidence type="ECO:0000313" key="4">
    <source>
        <dbReference type="Proteomes" id="UP000598997"/>
    </source>
</evidence>
<evidence type="ECO:0000256" key="1">
    <source>
        <dbReference type="SAM" id="SignalP"/>
    </source>
</evidence>
<feature type="chain" id="PRO_5037272118" evidence="1">
    <location>
        <begin position="22"/>
        <end position="474"/>
    </location>
</feature>
<evidence type="ECO:0000259" key="2">
    <source>
        <dbReference type="Pfam" id="PF01979"/>
    </source>
</evidence>
<dbReference type="SUPFAM" id="SSF51338">
    <property type="entry name" value="Composite domain of metallo-dependent hydrolases"/>
    <property type="match status" value="1"/>
</dbReference>
<dbReference type="Pfam" id="PF01979">
    <property type="entry name" value="Amidohydro_1"/>
    <property type="match status" value="1"/>
</dbReference>
<protein>
    <submittedName>
        <fullName evidence="3">Amidohydrolase</fullName>
    </submittedName>
</protein>
<evidence type="ECO:0000313" key="3">
    <source>
        <dbReference type="EMBL" id="GGD35149.1"/>
    </source>
</evidence>
<reference evidence="3 4" key="1">
    <citation type="journal article" date="2014" name="Int. J. Syst. Evol. Microbiol.">
        <title>Complete genome sequence of Corynebacterium casei LMG S-19264T (=DSM 44701T), isolated from a smear-ripened cheese.</title>
        <authorList>
            <consortium name="US DOE Joint Genome Institute (JGI-PGF)"/>
            <person name="Walter F."/>
            <person name="Albersmeier A."/>
            <person name="Kalinowski J."/>
            <person name="Ruckert C."/>
        </authorList>
    </citation>
    <scope>NUCLEOTIDE SEQUENCE [LARGE SCALE GENOMIC DNA]</scope>
    <source>
        <strain evidence="3 4">CGMCC 1.15358</strain>
    </source>
</reference>
<dbReference type="PANTHER" id="PTHR43135">
    <property type="entry name" value="ALPHA-D-RIBOSE 1-METHYLPHOSPHONATE 5-TRIPHOSPHATE DIPHOSPHATASE"/>
    <property type="match status" value="1"/>
</dbReference>
<dbReference type="SUPFAM" id="SSF51556">
    <property type="entry name" value="Metallo-dependent hydrolases"/>
    <property type="match status" value="1"/>
</dbReference>
<keyword evidence="4" id="KW-1185">Reference proteome</keyword>
<dbReference type="OrthoDB" id="8098664at2"/>
<accession>A0A916Y9V5</accession>
<name>A0A916Y9V5_9SPHN</name>
<dbReference type="EMBL" id="BMIO01000002">
    <property type="protein sequence ID" value="GGD35149.1"/>
    <property type="molecule type" value="Genomic_DNA"/>
</dbReference>
<feature type="signal peptide" evidence="1">
    <location>
        <begin position="1"/>
        <end position="21"/>
    </location>
</feature>
<dbReference type="GO" id="GO:0016810">
    <property type="term" value="F:hydrolase activity, acting on carbon-nitrogen (but not peptide) bonds"/>
    <property type="evidence" value="ECO:0007669"/>
    <property type="project" value="InterPro"/>
</dbReference>
<dbReference type="PANTHER" id="PTHR43135:SF3">
    <property type="entry name" value="ALPHA-D-RIBOSE 1-METHYLPHOSPHONATE 5-TRIPHOSPHATE DIPHOSPHATASE"/>
    <property type="match status" value="1"/>
</dbReference>
<proteinExistence type="predicted"/>
<sequence>MKRTTYIGLAAVALAASPIHAKTTALVGATAIDGTGTAIEDSVIIVDDGRISCIGTADDCKVPKKAEIVQLAGRYVTPGLIDSHVHFAQTGWLDGRPDGLSAPDIYPYHETMATLRADPGRWHRAYLCSGITSVFDVGGADWSVTGEQATDTDRPDRARARAAGPLITHASEYNENYVAGGHPELAPFLPFDTDDEVRAAIAHLQAIGSNAVKVWFLKPKPELREELENRLLLTGKLAREAGLPLIVHATGLEEAKAALRAGATILVHSVDDKPVDAEFLDLLKVNDTVYTPTIVVGEGWLRAMAAVATGAAYTIDDPGKCVDDAIIERIVTPEGLKGLAERLTPDYVVDRALAIGREQAIMEHNLRAVRDAGGRIAVGTDAGNPLTLHGASIYWEMEAMQAAGMPPGEVIEAATIAGAKAMGVDAETGSLTAGKSADLLVMAEDPRKNVTAFRQISHVMRKGTLYEQHELQVR</sequence>
<keyword evidence="1" id="KW-0732">Signal</keyword>
<organism evidence="3 4">
    <name type="scientific">Croceicoccus pelagius</name>
    <dbReference type="NCBI Taxonomy" id="1703341"/>
    <lineage>
        <taxon>Bacteria</taxon>
        <taxon>Pseudomonadati</taxon>
        <taxon>Pseudomonadota</taxon>
        <taxon>Alphaproteobacteria</taxon>
        <taxon>Sphingomonadales</taxon>
        <taxon>Erythrobacteraceae</taxon>
        <taxon>Croceicoccus</taxon>
    </lineage>
</organism>
<dbReference type="Proteomes" id="UP000598997">
    <property type="component" value="Unassembled WGS sequence"/>
</dbReference>
<feature type="domain" description="Amidohydrolase-related" evidence="2">
    <location>
        <begin position="75"/>
        <end position="464"/>
    </location>
</feature>
<dbReference type="InterPro" id="IPR051781">
    <property type="entry name" value="Metallo-dep_Hydrolase"/>
</dbReference>
<dbReference type="InterPro" id="IPR006680">
    <property type="entry name" value="Amidohydro-rel"/>
</dbReference>
<dbReference type="Gene3D" id="3.20.20.140">
    <property type="entry name" value="Metal-dependent hydrolases"/>
    <property type="match status" value="1"/>
</dbReference>
<dbReference type="Gene3D" id="2.30.40.10">
    <property type="entry name" value="Urease, subunit C, domain 1"/>
    <property type="match status" value="1"/>
</dbReference>
<comment type="caution">
    <text evidence="3">The sequence shown here is derived from an EMBL/GenBank/DDBJ whole genome shotgun (WGS) entry which is preliminary data.</text>
</comment>
<dbReference type="AlphaFoldDB" id="A0A916Y9V5"/>
<dbReference type="InterPro" id="IPR032466">
    <property type="entry name" value="Metal_Hydrolase"/>
</dbReference>